<evidence type="ECO:0000259" key="3">
    <source>
        <dbReference type="Pfam" id="PF13456"/>
    </source>
</evidence>
<dbReference type="Proteomes" id="UP000694240">
    <property type="component" value="Chromosome 12"/>
</dbReference>
<dbReference type="CDD" id="cd06222">
    <property type="entry name" value="RNase_H_like"/>
    <property type="match status" value="1"/>
</dbReference>
<feature type="domain" description="Reverse transcriptase zinc-binding" evidence="4">
    <location>
        <begin position="1105"/>
        <end position="1191"/>
    </location>
</feature>
<dbReference type="PANTHER" id="PTHR33116">
    <property type="entry name" value="REVERSE TRANSCRIPTASE ZINC-BINDING DOMAIN-CONTAINING PROTEIN-RELATED-RELATED"/>
    <property type="match status" value="1"/>
</dbReference>
<dbReference type="InterPro" id="IPR044730">
    <property type="entry name" value="RNase_H-like_dom_plant"/>
</dbReference>
<dbReference type="InterPro" id="IPR005135">
    <property type="entry name" value="Endo/exonuclease/phosphatase"/>
</dbReference>
<sequence>MADKDLWLALQNLNLGSDRRPIKLSLEAIRKKEADHQLSLVVKGLHPSQNPAGIKLMMPKIWKLEGRVSSRINEDGTVQFFFKYEHQMLNEKRSIEEIGEVLGHVEEVHIQQPTADTAGEVWIRVKIDISDRLIFARYFQLDVAGEPTLIRYVYDKLRKFCTKCGSLIHMEANCNFHEHEAERLQMPAPAQVSSQVRPAENPEQRPHTPTEEADDTMEETVGSNINMDTSEVQLHDNTPGEFMDSLNLVEANDVINATFAVRKLALHLYQRYRGGGNPEATTPRMKILHWNCQGLRNPLTIPFLKDINRRHKLDILFLVETKNKDSFVRRLCKDLQFDHHFLVSPDGLSGGLAIFWRNTVKCDFISTPTLYCTDMYITEGPTTFCLTYIYGNPERKPRQQQWMQMEALIKAGLYQNKPRVVLGDFNEIKSNSEKLGGAQRPKWQFANFRRMLRVAGLHDLKTYGGIYTWIWNRSSGTIKSRLDRVVANADWKDKFPRAFAQLLEWIGSDHRPLLLQTENSKWRGKKLLKRCRHSLACWKSTNNLNSQKKIQQLHRELQSAYDSPSLYYYHISTLKSQLQYAYRLEEEFWRTKSRIQWMQAGDKNTKYFHAKTKQRRSHNRITSLQNEAGDIKQTDEEIQKIIHSYFTDIYSSPCSNQMDSVIQLIQPKVTQEMNCQLTKPVTEKEVYQALSHMSIDKTPGPDGLNAGFYKFHWNTIKTEKWCRWVMTCVSTVSYSVLVNGSPTSKIIPHKGLRQEQIHGFKASRNGPPISHMFFADDSLLFCQTKENECQTILQILQTYALASGQHVNFQKSAILFGKNVEPVIQSNIQNLMGITRIGSFGKYLGLPEAVGRNKYDVFAYISQRVQHKLESWYSKLLSPAGKEILIKSVATALPTYTMSCFLLPKRLTSQITAQIRRFWWSSIKDKRKIPWVAWNKMTMLKQYGGMGFRDLNLFNIALLAKQSWRILKEPQSLMARVLKAKYFPKSVLMEATLGHRPSHAWRSIFQGIDLIKQGLKWRIGDGTTVRVWHDQWLDQPPRPAKSLNSIANDSLKVSGIMMQHSTSWNDAKLQELVCPEDIQLIKRIRPRIVKTPDVPTWIFTKDGQYSVKSGYHQLIKVNSSNTSSLWKSIWSMNVPPKIRHFWWRVMHNAISVTANISHRRMKVLTDCPFCGEAEESTIHILFQCRVVREIWELSPLSIPPGQFMQKTSTLNIIQDLLSSANQDNSKEPLFPFIGWRIWKARNALLYENKRCAIPNIINQALMEWRLWKKASEYPSSQSQQSIKDGQSVPHHNQQMLVTNTSLYCCVDGSWIDPTSNAGIGWALYNTERQYLIKGSSSIEPTSSALETEAIALREAILQIKRLNYRDVTFCGDSKILYTYLETAMQQDQPPPGNLEIQNYLEDILLINKGMYHFKYIPREINAMADKLAREARVMKSPFVVSWVT</sequence>
<feature type="domain" description="Endonuclease/exonuclease/phosphatase" evidence="2">
    <location>
        <begin position="288"/>
        <end position="510"/>
    </location>
</feature>
<dbReference type="Pfam" id="PF03372">
    <property type="entry name" value="Exo_endo_phos"/>
    <property type="match status" value="1"/>
</dbReference>
<reference evidence="6 7" key="1">
    <citation type="submission" date="2020-12" db="EMBL/GenBank/DDBJ databases">
        <title>Concerted genomic and epigenomic changes stabilize Arabidopsis allopolyploids.</title>
        <authorList>
            <person name="Chen Z."/>
        </authorList>
    </citation>
    <scope>NUCLEOTIDE SEQUENCE [LARGE SCALE GENOMIC DNA]</scope>
    <source>
        <strain evidence="6">Allo738</strain>
        <tissue evidence="6">Leaf</tissue>
    </source>
</reference>
<protein>
    <submittedName>
        <fullName evidence="6">Ribonuclease H domain</fullName>
    </submittedName>
</protein>
<dbReference type="InterPro" id="IPR002156">
    <property type="entry name" value="RNaseH_domain"/>
</dbReference>
<dbReference type="Pfam" id="PF14392">
    <property type="entry name" value="zf-CCHC_4"/>
    <property type="match status" value="1"/>
</dbReference>
<gene>
    <name evidence="6" type="ORF">ISN45_Aa07g034210</name>
</gene>
<evidence type="ECO:0000259" key="5">
    <source>
        <dbReference type="Pfam" id="PF14392"/>
    </source>
</evidence>
<accession>A0A8T1YCL3</accession>
<feature type="domain" description="RNase H type-1" evidence="3">
    <location>
        <begin position="1306"/>
        <end position="1431"/>
    </location>
</feature>
<evidence type="ECO:0000313" key="7">
    <source>
        <dbReference type="Proteomes" id="UP000694240"/>
    </source>
</evidence>
<dbReference type="InterPro" id="IPR025836">
    <property type="entry name" value="Zn_knuckle_CX2CX4HX4C"/>
</dbReference>
<dbReference type="PANTHER" id="PTHR33116:SF86">
    <property type="entry name" value="REVERSE TRANSCRIPTASE DOMAIN-CONTAINING PROTEIN"/>
    <property type="match status" value="1"/>
</dbReference>
<evidence type="ECO:0000259" key="4">
    <source>
        <dbReference type="Pfam" id="PF13966"/>
    </source>
</evidence>
<feature type="domain" description="Zinc knuckle CX2CX4HX4C" evidence="5">
    <location>
        <begin position="127"/>
        <end position="175"/>
    </location>
</feature>
<proteinExistence type="predicted"/>
<feature type="compositionally biased region" description="Basic and acidic residues" evidence="1">
    <location>
        <begin position="200"/>
        <end position="210"/>
    </location>
</feature>
<dbReference type="GO" id="GO:0004523">
    <property type="term" value="F:RNA-DNA hybrid ribonuclease activity"/>
    <property type="evidence" value="ECO:0007669"/>
    <property type="project" value="InterPro"/>
</dbReference>
<keyword evidence="7" id="KW-1185">Reference proteome</keyword>
<dbReference type="Pfam" id="PF13456">
    <property type="entry name" value="RVT_3"/>
    <property type="match status" value="1"/>
</dbReference>
<evidence type="ECO:0000313" key="6">
    <source>
        <dbReference type="EMBL" id="KAG7543510.1"/>
    </source>
</evidence>
<feature type="region of interest" description="Disordered" evidence="1">
    <location>
        <begin position="189"/>
        <end position="216"/>
    </location>
</feature>
<dbReference type="InterPro" id="IPR026960">
    <property type="entry name" value="RVT-Znf"/>
</dbReference>
<comment type="caution">
    <text evidence="6">The sequence shown here is derived from an EMBL/GenBank/DDBJ whole genome shotgun (WGS) entry which is preliminary data.</text>
</comment>
<name>A0A8T1YCL3_9BRAS</name>
<evidence type="ECO:0000259" key="2">
    <source>
        <dbReference type="Pfam" id="PF03372"/>
    </source>
</evidence>
<organism evidence="6 7">
    <name type="scientific">Arabidopsis thaliana x Arabidopsis arenosa</name>
    <dbReference type="NCBI Taxonomy" id="1240361"/>
    <lineage>
        <taxon>Eukaryota</taxon>
        <taxon>Viridiplantae</taxon>
        <taxon>Streptophyta</taxon>
        <taxon>Embryophyta</taxon>
        <taxon>Tracheophyta</taxon>
        <taxon>Spermatophyta</taxon>
        <taxon>Magnoliopsida</taxon>
        <taxon>eudicotyledons</taxon>
        <taxon>Gunneridae</taxon>
        <taxon>Pentapetalae</taxon>
        <taxon>rosids</taxon>
        <taxon>malvids</taxon>
        <taxon>Brassicales</taxon>
        <taxon>Brassicaceae</taxon>
        <taxon>Camelineae</taxon>
        <taxon>Arabidopsis</taxon>
    </lineage>
</organism>
<dbReference type="Pfam" id="PF13966">
    <property type="entry name" value="zf-RVT"/>
    <property type="match status" value="1"/>
</dbReference>
<dbReference type="EMBL" id="JAEFBK010000012">
    <property type="protein sequence ID" value="KAG7543510.1"/>
    <property type="molecule type" value="Genomic_DNA"/>
</dbReference>
<dbReference type="GO" id="GO:0003676">
    <property type="term" value="F:nucleic acid binding"/>
    <property type="evidence" value="ECO:0007669"/>
    <property type="project" value="InterPro"/>
</dbReference>
<evidence type="ECO:0000256" key="1">
    <source>
        <dbReference type="SAM" id="MobiDB-lite"/>
    </source>
</evidence>